<comment type="caution">
    <text evidence="1">The sequence shown here is derived from an EMBL/GenBank/DDBJ whole genome shotgun (WGS) entry which is preliminary data.</text>
</comment>
<proteinExistence type="predicted"/>
<evidence type="ECO:0008006" key="3">
    <source>
        <dbReference type="Google" id="ProtNLM"/>
    </source>
</evidence>
<name>A0ABS2QUW0_9BACI</name>
<dbReference type="InterPro" id="IPR025233">
    <property type="entry name" value="DUF4176"/>
</dbReference>
<protein>
    <recommendedName>
        <fullName evidence="3">DUF4176 domain-containing protein</fullName>
    </recommendedName>
</protein>
<sequence>MDHLLPNGSILLLHGGNKKLMIHGRKQLLVTNEENEHQMYDYVGVPYPEGYISPEYTYVFNHNDIAKVIFTGFVNEEEVEFKAFLTANETSQES</sequence>
<dbReference type="Proteomes" id="UP000809829">
    <property type="component" value="Unassembled WGS sequence"/>
</dbReference>
<gene>
    <name evidence="1" type="ORF">JOC83_002131</name>
</gene>
<accession>A0ABS2QUW0</accession>
<evidence type="ECO:0000313" key="2">
    <source>
        <dbReference type="Proteomes" id="UP000809829"/>
    </source>
</evidence>
<keyword evidence="2" id="KW-1185">Reference proteome</keyword>
<dbReference type="RefSeq" id="WP_205186900.1">
    <property type="nucleotide sequence ID" value="NZ_JAFBFC010000003.1"/>
</dbReference>
<organism evidence="1 2">
    <name type="scientific">Priestia iocasae</name>
    <dbReference type="NCBI Taxonomy" id="2291674"/>
    <lineage>
        <taxon>Bacteria</taxon>
        <taxon>Bacillati</taxon>
        <taxon>Bacillota</taxon>
        <taxon>Bacilli</taxon>
        <taxon>Bacillales</taxon>
        <taxon>Bacillaceae</taxon>
        <taxon>Priestia</taxon>
    </lineage>
</organism>
<dbReference type="Pfam" id="PF13780">
    <property type="entry name" value="DUF4176"/>
    <property type="match status" value="1"/>
</dbReference>
<evidence type="ECO:0000313" key="1">
    <source>
        <dbReference type="EMBL" id="MBM7703284.1"/>
    </source>
</evidence>
<dbReference type="EMBL" id="JAFBFC010000003">
    <property type="protein sequence ID" value="MBM7703284.1"/>
    <property type="molecule type" value="Genomic_DNA"/>
</dbReference>
<reference evidence="1 2" key="1">
    <citation type="submission" date="2021-01" db="EMBL/GenBank/DDBJ databases">
        <title>Genomic Encyclopedia of Type Strains, Phase IV (KMG-IV): sequencing the most valuable type-strain genomes for metagenomic binning, comparative biology and taxonomic classification.</title>
        <authorList>
            <person name="Goeker M."/>
        </authorList>
    </citation>
    <scope>NUCLEOTIDE SEQUENCE [LARGE SCALE GENOMIC DNA]</scope>
    <source>
        <strain evidence="1 2">DSM 104297</strain>
    </source>
</reference>